<reference evidence="5 6" key="1">
    <citation type="submission" date="2021-02" db="EMBL/GenBank/DDBJ databases">
        <title>Variation within the Batrachochytrium salamandrivorans European outbreak.</title>
        <authorList>
            <person name="Kelly M."/>
            <person name="Pasmans F."/>
            <person name="Shea T.P."/>
            <person name="Munoz J.F."/>
            <person name="Carranza S."/>
            <person name="Cuomo C.A."/>
            <person name="Martel A."/>
        </authorList>
    </citation>
    <scope>NUCLEOTIDE SEQUENCE [LARGE SCALE GENOMIC DNA]</scope>
    <source>
        <strain evidence="5 6">AMFP18/2</strain>
    </source>
</reference>
<evidence type="ECO:0000313" key="6">
    <source>
        <dbReference type="Proteomes" id="UP001648503"/>
    </source>
</evidence>
<organism evidence="5 6">
    <name type="scientific">Batrachochytrium salamandrivorans</name>
    <dbReference type="NCBI Taxonomy" id="1357716"/>
    <lineage>
        <taxon>Eukaryota</taxon>
        <taxon>Fungi</taxon>
        <taxon>Fungi incertae sedis</taxon>
        <taxon>Chytridiomycota</taxon>
        <taxon>Chytridiomycota incertae sedis</taxon>
        <taxon>Chytridiomycetes</taxon>
        <taxon>Rhizophydiales</taxon>
        <taxon>Rhizophydiales incertae sedis</taxon>
        <taxon>Batrachochytrium</taxon>
    </lineage>
</organism>
<dbReference type="PANTHER" id="PTHR22589:SF107">
    <property type="entry name" value="CHOLINE_CARNITINE ACYLTRANSFERASE DOMAIN-CONTAINING PROTEIN"/>
    <property type="match status" value="1"/>
</dbReference>
<dbReference type="Pfam" id="PF00755">
    <property type="entry name" value="Carn_acyltransf"/>
    <property type="match status" value="1"/>
</dbReference>
<dbReference type="SUPFAM" id="SSF52777">
    <property type="entry name" value="CoA-dependent acyltransferases"/>
    <property type="match status" value="2"/>
</dbReference>
<name>A0ABQ8F3B3_9FUNG</name>
<dbReference type="PANTHER" id="PTHR22589">
    <property type="entry name" value="CARNITINE O-ACYLTRANSFERASE"/>
    <property type="match status" value="1"/>
</dbReference>
<keyword evidence="2" id="KW-0808">Transferase</keyword>
<dbReference type="Proteomes" id="UP001648503">
    <property type="component" value="Unassembled WGS sequence"/>
</dbReference>
<evidence type="ECO:0000256" key="2">
    <source>
        <dbReference type="ARBA" id="ARBA00022679"/>
    </source>
</evidence>
<dbReference type="InterPro" id="IPR000542">
    <property type="entry name" value="Carn_acyl_trans"/>
</dbReference>
<comment type="similarity">
    <text evidence="1">Belongs to the carnitine/choline acetyltransferase family.</text>
</comment>
<protein>
    <recommendedName>
        <fullName evidence="4">Choline/carnitine acyltransferase domain-containing protein</fullName>
    </recommendedName>
</protein>
<sequence length="678" mass="75816">MPSGLACMGMSSRASKQLEMHLNPSRLLSTFKPQEPLSRLPIPSLDNLAKKFLASCKPLLSTDKFARTEAAVKAFIASDGLGPKLQNRLTKYERMQQNSWLENIWLKRGYLSRRAPLLANSNWWCAFVNHPSQPKDLLNKKPPLGVLSSFQIQRAAGIITNALNFKDLLDSSRMPPDLNKDTPLCMNQYRNLFGTTRIPGQKEDSIVSHYPSSSKHIVVLTNNQIYKVVVLRENGARVPLREIERLLYAVGQDSLETDPQPAVCILTATDRDHWYTSYSALSRLSPSNKANFETINQALFAVCLDDHASFHNVNASHLQMFHNTDGSNRWYDKAISFIISSSGQAGVTGEPTGLDASVAGGLMRFVVSHEPAVDPKGAVASPPLSAPQKLIWTTDKSVIQQIADAKNSVKLLAESVESCLLHTDIYGFRFIKEVAKVSPDAYVQLALQLTYYRQSGHVSAVSEPASTRAFKHGRTETVRSMSSETRAFVESFDDDEVLYDDKRALFDKAIATQSNYMKQASIGNGIDRHMLGLQSMLTDEEKSQPHMFSGAGFHQSQDFGLSTNNMSPGDLFYGGFGPSTIHGYGIGYAIDKDTIKFSISSRKESPKANAYKFRLTLLRTLTDMFILTEVWGFGWKEKHKQEKKDADMFKRMQVLSDKYRLKQKGLAKRYLNDQKSQP</sequence>
<dbReference type="InterPro" id="IPR042231">
    <property type="entry name" value="Cho/carn_acyl_trans_2"/>
</dbReference>
<accession>A0ABQ8F3B3</accession>
<keyword evidence="3" id="KW-0012">Acyltransferase</keyword>
<dbReference type="InterPro" id="IPR039551">
    <property type="entry name" value="Cho/carn_acyl_trans"/>
</dbReference>
<gene>
    <name evidence="5" type="ORF">BASA50_009647</name>
</gene>
<dbReference type="Gene3D" id="3.30.559.70">
    <property type="entry name" value="Choline/Carnitine o-acyltransferase, domain 2"/>
    <property type="match status" value="1"/>
</dbReference>
<evidence type="ECO:0000256" key="1">
    <source>
        <dbReference type="ARBA" id="ARBA00005232"/>
    </source>
</evidence>
<dbReference type="EMBL" id="JAFCIX010000438">
    <property type="protein sequence ID" value="KAH6589944.1"/>
    <property type="molecule type" value="Genomic_DNA"/>
</dbReference>
<feature type="domain" description="Choline/carnitine acyltransferase" evidence="4">
    <location>
        <begin position="40"/>
        <end position="617"/>
    </location>
</feature>
<proteinExistence type="inferred from homology"/>
<keyword evidence="6" id="KW-1185">Reference proteome</keyword>
<evidence type="ECO:0000313" key="5">
    <source>
        <dbReference type="EMBL" id="KAH6589944.1"/>
    </source>
</evidence>
<evidence type="ECO:0000259" key="4">
    <source>
        <dbReference type="Pfam" id="PF00755"/>
    </source>
</evidence>
<dbReference type="InterPro" id="IPR023213">
    <property type="entry name" value="CAT-like_dom_sf"/>
</dbReference>
<dbReference type="Gene3D" id="3.30.559.10">
    <property type="entry name" value="Chloramphenicol acetyltransferase-like domain"/>
    <property type="match status" value="1"/>
</dbReference>
<comment type="caution">
    <text evidence="5">The sequence shown here is derived from an EMBL/GenBank/DDBJ whole genome shotgun (WGS) entry which is preliminary data.</text>
</comment>
<evidence type="ECO:0000256" key="3">
    <source>
        <dbReference type="ARBA" id="ARBA00023315"/>
    </source>
</evidence>